<dbReference type="Pfam" id="PF07819">
    <property type="entry name" value="PGAP1"/>
    <property type="match status" value="1"/>
</dbReference>
<dbReference type="Gene3D" id="3.40.50.1820">
    <property type="entry name" value="alpha/beta hydrolase"/>
    <property type="match status" value="1"/>
</dbReference>
<evidence type="ECO:0000313" key="2">
    <source>
        <dbReference type="EMBL" id="BDR52742.1"/>
    </source>
</evidence>
<evidence type="ECO:0000259" key="1">
    <source>
        <dbReference type="Pfam" id="PF07819"/>
    </source>
</evidence>
<accession>A0ABM8B7M4</accession>
<organism evidence="2 3">
    <name type="scientific">Bombiscardovia nodaiensis</name>
    <dbReference type="NCBI Taxonomy" id="2932181"/>
    <lineage>
        <taxon>Bacteria</taxon>
        <taxon>Bacillati</taxon>
        <taxon>Actinomycetota</taxon>
        <taxon>Actinomycetes</taxon>
        <taxon>Bifidobacteriales</taxon>
        <taxon>Bifidobacteriaceae</taxon>
        <taxon>Bombiscardovia</taxon>
    </lineage>
</organism>
<dbReference type="EMBL" id="AP026798">
    <property type="protein sequence ID" value="BDR52742.1"/>
    <property type="molecule type" value="Genomic_DNA"/>
</dbReference>
<proteinExistence type="predicted"/>
<feature type="domain" description="GPI inositol-deacylase PGAP1-like alpha/beta" evidence="1">
    <location>
        <begin position="334"/>
        <end position="388"/>
    </location>
</feature>
<keyword evidence="3" id="KW-1185">Reference proteome</keyword>
<sequence length="492" mass="52760">MSKQVSASLSGQGLSQADLREFSAIAHALVEAGDQANSLAKGWGQAYAYVLTQTKRYMGLPWGNPYQHNSPGHASFPFGECFEPTNHLNTEYDQLAQNLSTVADGLIQTYSLYSNAESELSKLFHSVERSAFKECPIISGGIAVAVGTVGSAADSVVQGRGLSIDPYDVVHKTRGSHEYFMEGLAGRVTSDPKIAALLAPDGTFSFDHSVNAVSGKLSVFTSVLAHRVQGNSLTVSQVQPQGTFLQSAHSIDQALGNLRKLGDGGSGISYSTIAVQKYRHSDGSLGWVVTIPGTNDQPDSPIGWEQNLELMSNQKDQRMQAASARLVKEAMKRAGVGANDSVALVGHSQGGIAAATLAGDLSQEYRIDHVVTAGSPIANHPIPSKTWVTSIEMDDEVVSSLEGQKNPQRDSWLTVRGNTATVPGNTPAAGRTVVPNAQDHGELSHGMNYQQATWRNAVEQGRPAQRRHDDHFAEITEGELEETDYYQGRMGQ</sequence>
<evidence type="ECO:0000313" key="3">
    <source>
        <dbReference type="Proteomes" id="UP001321766"/>
    </source>
</evidence>
<dbReference type="InterPro" id="IPR029058">
    <property type="entry name" value="AB_hydrolase_fold"/>
</dbReference>
<dbReference type="SUPFAM" id="SSF53474">
    <property type="entry name" value="alpha/beta-Hydrolases"/>
    <property type="match status" value="1"/>
</dbReference>
<dbReference type="Proteomes" id="UP001321766">
    <property type="component" value="Chromosome"/>
</dbReference>
<name>A0ABM8B7M4_9BIFI</name>
<reference evidence="2 3" key="1">
    <citation type="journal article" date="2023" name="Microbiol. Spectr.">
        <title>Symbiosis of Carpenter Bees with Uncharacterized Lactic Acid Bacteria Showing NAD Auxotrophy.</title>
        <authorList>
            <person name="Kawasaki S."/>
            <person name="Ozawa K."/>
            <person name="Mori T."/>
            <person name="Yamamoto A."/>
            <person name="Ito M."/>
            <person name="Ohkuma M."/>
            <person name="Sakamoto M."/>
            <person name="Matsutani M."/>
        </authorList>
    </citation>
    <scope>NUCLEOTIDE SEQUENCE [LARGE SCALE GENOMIC DNA]</scope>
    <source>
        <strain evidence="2 3">Kim37-2</strain>
    </source>
</reference>
<protein>
    <recommendedName>
        <fullName evidence="1">GPI inositol-deacylase PGAP1-like alpha/beta domain-containing protein</fullName>
    </recommendedName>
</protein>
<gene>
    <name evidence="2" type="ORF">KIM372_06490</name>
</gene>
<dbReference type="InterPro" id="IPR012908">
    <property type="entry name" value="PGAP1-ab_dom-like"/>
</dbReference>